<dbReference type="SUPFAM" id="SSF109998">
    <property type="entry name" value="Triger factor/SurA peptide-binding domain-like"/>
    <property type="match status" value="1"/>
</dbReference>
<evidence type="ECO:0000256" key="1">
    <source>
        <dbReference type="PROSITE-ProRule" id="PRU00278"/>
    </source>
</evidence>
<keyword evidence="1 3" id="KW-0413">Isomerase</keyword>
<gene>
    <name evidence="3" type="ORF">HELGO_WM10789</name>
</gene>
<name>A0A6S6SM54_9BACT</name>
<proteinExistence type="predicted"/>
<dbReference type="SUPFAM" id="SSF54534">
    <property type="entry name" value="FKBP-like"/>
    <property type="match status" value="1"/>
</dbReference>
<dbReference type="Gene3D" id="1.10.8.1040">
    <property type="match status" value="1"/>
</dbReference>
<dbReference type="PROSITE" id="PS50198">
    <property type="entry name" value="PPIC_PPIASE_2"/>
    <property type="match status" value="1"/>
</dbReference>
<dbReference type="GO" id="GO:0003755">
    <property type="term" value="F:peptidyl-prolyl cis-trans isomerase activity"/>
    <property type="evidence" value="ECO:0007669"/>
    <property type="project" value="UniProtKB-KW"/>
</dbReference>
<reference evidence="3" key="1">
    <citation type="submission" date="2020-01" db="EMBL/GenBank/DDBJ databases">
        <authorList>
            <person name="Meier V. D."/>
            <person name="Meier V D."/>
        </authorList>
    </citation>
    <scope>NUCLEOTIDE SEQUENCE</scope>
    <source>
        <strain evidence="3">HLG_WM_MAG_02</strain>
    </source>
</reference>
<dbReference type="InterPro" id="IPR000297">
    <property type="entry name" value="PPIase_PpiC"/>
</dbReference>
<dbReference type="Gene3D" id="3.10.50.40">
    <property type="match status" value="1"/>
</dbReference>
<dbReference type="InterPro" id="IPR027304">
    <property type="entry name" value="Trigger_fact/SurA_dom_sf"/>
</dbReference>
<evidence type="ECO:0000259" key="2">
    <source>
        <dbReference type="PROSITE" id="PS50198"/>
    </source>
</evidence>
<dbReference type="InterPro" id="IPR050245">
    <property type="entry name" value="PrsA_foldase"/>
</dbReference>
<dbReference type="PANTHER" id="PTHR47245">
    <property type="entry name" value="PEPTIDYLPROLYL ISOMERASE"/>
    <property type="match status" value="1"/>
</dbReference>
<dbReference type="PANTHER" id="PTHR47245:SF2">
    <property type="entry name" value="PEPTIDYL-PROLYL CIS-TRANS ISOMERASE HP_0175-RELATED"/>
    <property type="match status" value="1"/>
</dbReference>
<protein>
    <submittedName>
        <fullName evidence="3">Peptidyl-prolyl cis-trans isomerase PpiC</fullName>
    </submittedName>
</protein>
<sequence length="263" mass="29916">MFSSLVTTLLLSANEILATVNGEGISKKDVNEFVIESIPGATFSSLTTVQKKSVVNQMVERKLFLEDAKRTDIEQSADYQEALKKLQENLLLDYWMKMKVEEIIISKSDAQKYYYNNFEKFSKPASVKVRHILLATENKAIRLIKELELSAMLKEKFIELAHSQSIGPSAVNGGALDWFIYEQMVPEFSEASFALKVGNITKKAVKTQFGYHIIYLEDKNEEGVISYEVAKRDIVKSLRLTRFKAKLEKLSKTLKETANIIVK</sequence>
<accession>A0A6S6SM54</accession>
<feature type="domain" description="PpiC" evidence="2">
    <location>
        <begin position="124"/>
        <end position="218"/>
    </location>
</feature>
<organism evidence="3">
    <name type="scientific">uncultured Sulfurovum sp</name>
    <dbReference type="NCBI Taxonomy" id="269237"/>
    <lineage>
        <taxon>Bacteria</taxon>
        <taxon>Pseudomonadati</taxon>
        <taxon>Campylobacterota</taxon>
        <taxon>Epsilonproteobacteria</taxon>
        <taxon>Campylobacterales</taxon>
        <taxon>Sulfurovaceae</taxon>
        <taxon>Sulfurovum</taxon>
        <taxon>environmental samples</taxon>
    </lineage>
</organism>
<keyword evidence="1" id="KW-0697">Rotamase</keyword>
<dbReference type="AlphaFoldDB" id="A0A6S6SM54"/>
<evidence type="ECO:0000313" key="3">
    <source>
        <dbReference type="EMBL" id="CAA6804025.1"/>
    </source>
</evidence>
<dbReference type="EMBL" id="CACVAZ010000014">
    <property type="protein sequence ID" value="CAA6804025.1"/>
    <property type="molecule type" value="Genomic_DNA"/>
</dbReference>
<dbReference type="InterPro" id="IPR046357">
    <property type="entry name" value="PPIase_dom_sf"/>
</dbReference>
<dbReference type="Pfam" id="PF13616">
    <property type="entry name" value="Rotamase_3"/>
    <property type="match status" value="1"/>
</dbReference>